<comment type="cofactor">
    <cofactor evidence="1">
        <name>FAD</name>
        <dbReference type="ChEBI" id="CHEBI:57692"/>
    </cofactor>
</comment>
<evidence type="ECO:0000313" key="6">
    <source>
        <dbReference type="Proteomes" id="UP000248863"/>
    </source>
</evidence>
<dbReference type="InterPro" id="IPR050641">
    <property type="entry name" value="RIFMO-like"/>
</dbReference>
<keyword evidence="3" id="KW-0274">FAD</keyword>
<dbReference type="Pfam" id="PF01494">
    <property type="entry name" value="FAD_binding_3"/>
    <property type="match status" value="1"/>
</dbReference>
<evidence type="ECO:0000256" key="2">
    <source>
        <dbReference type="ARBA" id="ARBA00022630"/>
    </source>
</evidence>
<dbReference type="Gene3D" id="3.40.30.120">
    <property type="match status" value="1"/>
</dbReference>
<evidence type="ECO:0000259" key="4">
    <source>
        <dbReference type="Pfam" id="PF01494"/>
    </source>
</evidence>
<dbReference type="GO" id="GO:0071949">
    <property type="term" value="F:FAD binding"/>
    <property type="evidence" value="ECO:0007669"/>
    <property type="project" value="InterPro"/>
</dbReference>
<dbReference type="Proteomes" id="UP000248863">
    <property type="component" value="Unassembled WGS sequence"/>
</dbReference>
<evidence type="ECO:0000256" key="3">
    <source>
        <dbReference type="ARBA" id="ARBA00022827"/>
    </source>
</evidence>
<name>A0A327KT00_9BRAD</name>
<organism evidence="5 6">
    <name type="scientific">Rhodoplanes elegans</name>
    <dbReference type="NCBI Taxonomy" id="29408"/>
    <lineage>
        <taxon>Bacteria</taxon>
        <taxon>Pseudomonadati</taxon>
        <taxon>Pseudomonadota</taxon>
        <taxon>Alphaproteobacteria</taxon>
        <taxon>Hyphomicrobiales</taxon>
        <taxon>Nitrobacteraceae</taxon>
        <taxon>Rhodoplanes</taxon>
    </lineage>
</organism>
<reference evidence="5 6" key="1">
    <citation type="submission" date="2017-07" db="EMBL/GenBank/DDBJ databases">
        <title>Draft Genome Sequences of Select Purple Nonsulfur Bacteria.</title>
        <authorList>
            <person name="Lasarre B."/>
            <person name="Mckinlay J.B."/>
        </authorList>
    </citation>
    <scope>NUCLEOTIDE SEQUENCE [LARGE SCALE GENOMIC DNA]</scope>
    <source>
        <strain evidence="5 6">DSM 11907</strain>
    </source>
</reference>
<proteinExistence type="predicted"/>
<dbReference type="InterPro" id="IPR036188">
    <property type="entry name" value="FAD/NAD-bd_sf"/>
</dbReference>
<dbReference type="Pfam" id="PF21274">
    <property type="entry name" value="Rng_hyd_C"/>
    <property type="match status" value="1"/>
</dbReference>
<dbReference type="PANTHER" id="PTHR43004">
    <property type="entry name" value="TRK SYSTEM POTASSIUM UPTAKE PROTEIN"/>
    <property type="match status" value="1"/>
</dbReference>
<protein>
    <recommendedName>
        <fullName evidence="4">FAD-binding domain-containing protein</fullName>
    </recommendedName>
</protein>
<dbReference type="OrthoDB" id="9791689at2"/>
<keyword evidence="6" id="KW-1185">Reference proteome</keyword>
<sequence>MTRHQVVIVGAGPTGLMLAGELALAGIDVAIVERRPDQELAGMRAGGLHMRTIEVLDQRGIGERFVAQGQRHPALHFHGAFLDMTDVPTRRNYFVALSQNHIERTLAAWVGERGVPIWRGREVVGFAQDDAGVDVDAADGFRARADYLVGCDGARSVVRKEAGIAFAGWEPTKSWLIAEARWTREPEWGVRHDAYGTHALGRMEQSDQVRIVLSERELTDDRNPTLDEVRRGLVSVYGTDFGIHDSVWMSRFTDRCRQAVAYRDRRVLLAGDAAHIHPPLGGQGLNIGLQDAVNLGWKLAQVVERTSPDELLDSYHAERHPVAARVLRDTMADVALQRPDEQTRALVKIVSELARMDEPRRHIVAARSGLDIRYDLGDGHPLLGRRVPDLAVDTRDGPRRIFDFLHGGRPVLLVFGGSDDRDVTSRIVAGEAFAEIAPWTDRVPVVTAEYAGPWDLPAVGAVASPAAVLVRPDGYVAWVGEGQGPAAKPRPDQNPQRNLGHGLSAVLIEWFGPHGRVVAPMRVGSCDRPSEPPRS</sequence>
<evidence type="ECO:0000256" key="1">
    <source>
        <dbReference type="ARBA" id="ARBA00001974"/>
    </source>
</evidence>
<dbReference type="AlphaFoldDB" id="A0A327KT00"/>
<keyword evidence="2" id="KW-0285">Flavoprotein</keyword>
<dbReference type="GO" id="GO:0016709">
    <property type="term" value="F:oxidoreductase activity, acting on paired donors, with incorporation or reduction of molecular oxygen, NAD(P)H as one donor, and incorporation of one atom of oxygen"/>
    <property type="evidence" value="ECO:0007669"/>
    <property type="project" value="UniProtKB-ARBA"/>
</dbReference>
<comment type="caution">
    <text evidence="5">The sequence shown here is derived from an EMBL/GenBank/DDBJ whole genome shotgun (WGS) entry which is preliminary data.</text>
</comment>
<dbReference type="Gene3D" id="3.50.50.60">
    <property type="entry name" value="FAD/NAD(P)-binding domain"/>
    <property type="match status" value="1"/>
</dbReference>
<dbReference type="RefSeq" id="WP_111356071.1">
    <property type="nucleotide sequence ID" value="NZ_NHSK01000160.1"/>
</dbReference>
<dbReference type="InterPro" id="IPR002938">
    <property type="entry name" value="FAD-bd"/>
</dbReference>
<gene>
    <name evidence="5" type="ORF">CH338_05260</name>
</gene>
<dbReference type="Gene3D" id="3.30.70.2450">
    <property type="match status" value="1"/>
</dbReference>
<dbReference type="NCBIfam" id="NF005303">
    <property type="entry name" value="PRK06834.1"/>
    <property type="match status" value="1"/>
</dbReference>
<dbReference type="SUPFAM" id="SSF51905">
    <property type="entry name" value="FAD/NAD(P)-binding domain"/>
    <property type="match status" value="1"/>
</dbReference>
<feature type="domain" description="FAD-binding" evidence="4">
    <location>
        <begin position="4"/>
        <end position="329"/>
    </location>
</feature>
<evidence type="ECO:0000313" key="5">
    <source>
        <dbReference type="EMBL" id="RAI40773.1"/>
    </source>
</evidence>
<dbReference type="EMBL" id="NPEU01000033">
    <property type="protein sequence ID" value="RAI40773.1"/>
    <property type="molecule type" value="Genomic_DNA"/>
</dbReference>
<dbReference type="PANTHER" id="PTHR43004:SF19">
    <property type="entry name" value="BINDING MONOOXYGENASE, PUTATIVE (JCVI)-RELATED"/>
    <property type="match status" value="1"/>
</dbReference>
<accession>A0A327KT00</accession>
<dbReference type="PRINTS" id="PR00420">
    <property type="entry name" value="RNGMNOXGNASE"/>
</dbReference>